<feature type="non-terminal residue" evidence="1">
    <location>
        <position position="1"/>
    </location>
</feature>
<sequence>DLGHGVDVFLAVAPAVFHLLDGDVGGDALGHAAHGAGQARLVSGLQLGAGEAEEGQQRVYLHPGGHGVVVTQAELVFLAGLGEAFEQAQLAIYAGQSAAAVLDAAG</sequence>
<accession>A0A699X4K2</accession>
<reference evidence="1" key="1">
    <citation type="journal article" date="2019" name="Sci. Rep.">
        <title>Draft genome of Tanacetum cinerariifolium, the natural source of mosquito coil.</title>
        <authorList>
            <person name="Yamashiro T."/>
            <person name="Shiraishi A."/>
            <person name="Satake H."/>
            <person name="Nakayama K."/>
        </authorList>
    </citation>
    <scope>NUCLEOTIDE SEQUENCE</scope>
</reference>
<name>A0A699X4K2_TANCI</name>
<evidence type="ECO:0000313" key="1">
    <source>
        <dbReference type="EMBL" id="GFD52828.1"/>
    </source>
</evidence>
<organism evidence="1">
    <name type="scientific">Tanacetum cinerariifolium</name>
    <name type="common">Dalmatian daisy</name>
    <name type="synonym">Chrysanthemum cinerariifolium</name>
    <dbReference type="NCBI Taxonomy" id="118510"/>
    <lineage>
        <taxon>Eukaryota</taxon>
        <taxon>Viridiplantae</taxon>
        <taxon>Streptophyta</taxon>
        <taxon>Embryophyta</taxon>
        <taxon>Tracheophyta</taxon>
        <taxon>Spermatophyta</taxon>
        <taxon>Magnoliopsida</taxon>
        <taxon>eudicotyledons</taxon>
        <taxon>Gunneridae</taxon>
        <taxon>Pentapetalae</taxon>
        <taxon>asterids</taxon>
        <taxon>campanulids</taxon>
        <taxon>Asterales</taxon>
        <taxon>Asteraceae</taxon>
        <taxon>Asteroideae</taxon>
        <taxon>Anthemideae</taxon>
        <taxon>Anthemidinae</taxon>
        <taxon>Tanacetum</taxon>
    </lineage>
</organism>
<comment type="caution">
    <text evidence="1">The sequence shown here is derived from an EMBL/GenBank/DDBJ whole genome shotgun (WGS) entry which is preliminary data.</text>
</comment>
<dbReference type="AlphaFoldDB" id="A0A699X4K2"/>
<protein>
    <submittedName>
        <fullName evidence="1">Uncharacterized protein</fullName>
    </submittedName>
</protein>
<dbReference type="EMBL" id="BKCJ011786979">
    <property type="protein sequence ID" value="GFD52828.1"/>
    <property type="molecule type" value="Genomic_DNA"/>
</dbReference>
<feature type="non-terminal residue" evidence="1">
    <location>
        <position position="106"/>
    </location>
</feature>
<gene>
    <name evidence="1" type="ORF">Tci_924797</name>
</gene>
<proteinExistence type="predicted"/>